<sequence>MKKLLLIPGLFVLSLNADLSVDQIQNMVVKIHEKRKGADLATLEQTKEPFVVRQKEERETTFVPPEVVKVEAKLSLHAIMNGKAYINDSWKSIDDKILGYTLKYIGKRGVVLKNGNQIKKLFLHENRDDFIKIVEGE</sequence>
<dbReference type="STRING" id="1630136.AS592_10115"/>
<comment type="caution">
    <text evidence="1">The sequence shown here is derived from an EMBL/GenBank/DDBJ whole genome shotgun (WGS) entry which is preliminary data.</text>
</comment>
<dbReference type="RefSeq" id="WP_067328321.1">
    <property type="nucleotide sequence ID" value="NZ_LNKT01000001.1"/>
</dbReference>
<dbReference type="Proteomes" id="UP000075359">
    <property type="component" value="Unassembled WGS sequence"/>
</dbReference>
<dbReference type="OrthoDB" id="5372983at2"/>
<protein>
    <recommendedName>
        <fullName evidence="3">Transformation system protein</fullName>
    </recommendedName>
</protein>
<evidence type="ECO:0000313" key="2">
    <source>
        <dbReference type="Proteomes" id="UP000075359"/>
    </source>
</evidence>
<dbReference type="AlphaFoldDB" id="A0A151CIY8"/>
<dbReference type="EMBL" id="LNKT01000001">
    <property type="protein sequence ID" value="KYJ87459.1"/>
    <property type="molecule type" value="Genomic_DNA"/>
</dbReference>
<keyword evidence="2" id="KW-1185">Reference proteome</keyword>
<reference evidence="1 2" key="1">
    <citation type="submission" date="2015-11" db="EMBL/GenBank/DDBJ databases">
        <title>Draft genome of Sulfurovum riftiae 1812E, a member of the Epsilonproteobacteria isolated from the tube of the deep-sea hydrothermal vent tubewom Riftia pachyptila.</title>
        <authorList>
            <person name="Vetriani C."/>
            <person name="Giovannelli D."/>
        </authorList>
    </citation>
    <scope>NUCLEOTIDE SEQUENCE [LARGE SCALE GENOMIC DNA]</scope>
    <source>
        <strain evidence="1 2">1812E</strain>
    </source>
</reference>
<name>A0A151CIY8_9BACT</name>
<organism evidence="1 2">
    <name type="scientific">Sulfurovum riftiae</name>
    <dbReference type="NCBI Taxonomy" id="1630136"/>
    <lineage>
        <taxon>Bacteria</taxon>
        <taxon>Pseudomonadati</taxon>
        <taxon>Campylobacterota</taxon>
        <taxon>Epsilonproteobacteria</taxon>
        <taxon>Campylobacterales</taxon>
        <taxon>Sulfurovaceae</taxon>
        <taxon>Sulfurovum</taxon>
    </lineage>
</organism>
<proteinExistence type="predicted"/>
<evidence type="ECO:0000313" key="1">
    <source>
        <dbReference type="EMBL" id="KYJ87459.1"/>
    </source>
</evidence>
<accession>A0A151CIY8</accession>
<evidence type="ECO:0008006" key="3">
    <source>
        <dbReference type="Google" id="ProtNLM"/>
    </source>
</evidence>
<gene>
    <name evidence="1" type="ORF">AS592_10115</name>
</gene>